<keyword evidence="2" id="KW-1185">Reference proteome</keyword>
<organism evidence="1 2">
    <name type="scientific">Teratosphaeria nubilosa</name>
    <dbReference type="NCBI Taxonomy" id="161662"/>
    <lineage>
        <taxon>Eukaryota</taxon>
        <taxon>Fungi</taxon>
        <taxon>Dikarya</taxon>
        <taxon>Ascomycota</taxon>
        <taxon>Pezizomycotina</taxon>
        <taxon>Dothideomycetes</taxon>
        <taxon>Dothideomycetidae</taxon>
        <taxon>Mycosphaerellales</taxon>
        <taxon>Teratosphaeriaceae</taxon>
        <taxon>Teratosphaeria</taxon>
    </lineage>
</organism>
<dbReference type="Pfam" id="PF11927">
    <property type="entry name" value="HODM_asu-like"/>
    <property type="match status" value="1"/>
</dbReference>
<dbReference type="AlphaFoldDB" id="A0A6G1LM05"/>
<reference evidence="1" key="1">
    <citation type="journal article" date="2020" name="Stud. Mycol.">
        <title>101 Dothideomycetes genomes: a test case for predicting lifestyles and emergence of pathogens.</title>
        <authorList>
            <person name="Haridas S."/>
            <person name="Albert R."/>
            <person name="Binder M."/>
            <person name="Bloem J."/>
            <person name="Labutti K."/>
            <person name="Salamov A."/>
            <person name="Andreopoulos B."/>
            <person name="Baker S."/>
            <person name="Barry K."/>
            <person name="Bills G."/>
            <person name="Bluhm B."/>
            <person name="Cannon C."/>
            <person name="Castanera R."/>
            <person name="Culley D."/>
            <person name="Daum C."/>
            <person name="Ezra D."/>
            <person name="Gonzalez J."/>
            <person name="Henrissat B."/>
            <person name="Kuo A."/>
            <person name="Liang C."/>
            <person name="Lipzen A."/>
            <person name="Lutzoni F."/>
            <person name="Magnuson J."/>
            <person name="Mondo S."/>
            <person name="Nolan M."/>
            <person name="Ohm R."/>
            <person name="Pangilinan J."/>
            <person name="Park H.-J."/>
            <person name="Ramirez L."/>
            <person name="Alfaro M."/>
            <person name="Sun H."/>
            <person name="Tritt A."/>
            <person name="Yoshinaga Y."/>
            <person name="Zwiers L.-H."/>
            <person name="Turgeon B."/>
            <person name="Goodwin S."/>
            <person name="Spatafora J."/>
            <person name="Crous P."/>
            <person name="Grigoriev I."/>
        </authorList>
    </citation>
    <scope>NUCLEOTIDE SEQUENCE</scope>
    <source>
        <strain evidence="1">CBS 116005</strain>
    </source>
</reference>
<name>A0A6G1LM05_9PEZI</name>
<proteinExistence type="predicted"/>
<dbReference type="OrthoDB" id="497541at2759"/>
<dbReference type="EMBL" id="ML995810">
    <property type="protein sequence ID" value="KAF2773592.1"/>
    <property type="molecule type" value="Genomic_DNA"/>
</dbReference>
<gene>
    <name evidence="1" type="ORF">EJ03DRAFT_323539</name>
</gene>
<dbReference type="InterPro" id="IPR021848">
    <property type="entry name" value="HODM_asu-like"/>
</dbReference>
<sequence length="313" mass="35377">MGLRSMNWNDWIELDNQYLHFHSTKSRRIAERGSKCIRTAAEAQVQDAAVELLEELCAYLPERYPSMFRRTDDGVDNFITNESFHIGNLTVNGNREDPMALCARLVQDDLAIMFERPDGQYYLLAAAILLAGFWRLEDKFGLSLSEIHTSGSVPGYESKLEKGMLNFFRRLKPSAPMVRNNYFIQVDDDLAWSHSIGSEDSAHISWATAEKDKPAERMYFRSERQSLRRLPRSGGVVFTIRTYFCPVVEVAEEVGVPGRLASAVASWGADVAGYKGRERFGGSLGEFLQARHREQVEEGLVVGMGEEGKGHPW</sequence>
<protein>
    <submittedName>
        <fullName evidence="1">Uncharacterized protein</fullName>
    </submittedName>
</protein>
<evidence type="ECO:0000313" key="2">
    <source>
        <dbReference type="Proteomes" id="UP000799436"/>
    </source>
</evidence>
<dbReference type="Proteomes" id="UP000799436">
    <property type="component" value="Unassembled WGS sequence"/>
</dbReference>
<evidence type="ECO:0000313" key="1">
    <source>
        <dbReference type="EMBL" id="KAF2773592.1"/>
    </source>
</evidence>
<accession>A0A6G1LM05</accession>